<keyword evidence="1" id="KW-1133">Transmembrane helix</keyword>
<keyword evidence="1" id="KW-0472">Membrane</keyword>
<name>A0A9W9HQC3_9EURO</name>
<accession>A0A9W9HQC3</accession>
<keyword evidence="3" id="KW-1185">Reference proteome</keyword>
<feature type="transmembrane region" description="Helical" evidence="1">
    <location>
        <begin position="209"/>
        <end position="228"/>
    </location>
</feature>
<organism evidence="2 3">
    <name type="scientific">Penicillium capsulatum</name>
    <dbReference type="NCBI Taxonomy" id="69766"/>
    <lineage>
        <taxon>Eukaryota</taxon>
        <taxon>Fungi</taxon>
        <taxon>Dikarya</taxon>
        <taxon>Ascomycota</taxon>
        <taxon>Pezizomycotina</taxon>
        <taxon>Eurotiomycetes</taxon>
        <taxon>Eurotiomycetidae</taxon>
        <taxon>Eurotiales</taxon>
        <taxon>Aspergillaceae</taxon>
        <taxon>Penicillium</taxon>
    </lineage>
</organism>
<reference evidence="2" key="1">
    <citation type="submission" date="2022-11" db="EMBL/GenBank/DDBJ databases">
        <authorList>
            <person name="Petersen C."/>
        </authorList>
    </citation>
    <scope>NUCLEOTIDE SEQUENCE</scope>
    <source>
        <strain evidence="2">IBT 21917</strain>
    </source>
</reference>
<keyword evidence="1" id="KW-0812">Transmembrane</keyword>
<evidence type="ECO:0000256" key="1">
    <source>
        <dbReference type="SAM" id="Phobius"/>
    </source>
</evidence>
<dbReference type="AlphaFoldDB" id="A0A9W9HQC3"/>
<proteinExistence type="predicted"/>
<gene>
    <name evidence="2" type="ORF">N7492_008219</name>
</gene>
<evidence type="ECO:0000313" key="3">
    <source>
        <dbReference type="Proteomes" id="UP001146351"/>
    </source>
</evidence>
<protein>
    <submittedName>
        <fullName evidence="2">Uncharacterized protein</fullName>
    </submittedName>
</protein>
<dbReference type="Proteomes" id="UP001146351">
    <property type="component" value="Unassembled WGS sequence"/>
</dbReference>
<comment type="caution">
    <text evidence="2">The sequence shown here is derived from an EMBL/GenBank/DDBJ whole genome shotgun (WGS) entry which is preliminary data.</text>
</comment>
<sequence>MLEKLPQDRLQPLLFDFRDPITIAGGIAKPSGCLSMHGGRDEISCVNFDCHAERTAGSVWDITRCRVIPVLVAHPVLFAVLFGEGDPFVNIMNLVLISVFREENVAFAILDHLADNMANHFSFQPILDNRFEVAFLNGLGHLFSYPLTSFKHLPDVVRTGVLAFHGEDEGPLCLVEYLLCLRFVVNACFPLSVGFGGVFLEIFQTPAPAFIFAYFLALAASSAASFVASPPFLAASPPFAAASPSFLAASPPFAAASPSFSAAPPPFAAASPPFLPALAACAPAFSSAPPASAAPSSAAVPPALPAVDSPATAVLPATVESPDSTIAVPASAPMTAGATGSRTIASKTWINTPTPMVIPTMLLAADACFAPFQTFPAASFQKWATSDSIRSPISSRLSSSVV</sequence>
<reference evidence="2" key="2">
    <citation type="journal article" date="2023" name="IMA Fungus">
        <title>Comparative genomic study of the Penicillium genus elucidates a diverse pangenome and 15 lateral gene transfer events.</title>
        <authorList>
            <person name="Petersen C."/>
            <person name="Sorensen T."/>
            <person name="Nielsen M.R."/>
            <person name="Sondergaard T.E."/>
            <person name="Sorensen J.L."/>
            <person name="Fitzpatrick D.A."/>
            <person name="Frisvad J.C."/>
            <person name="Nielsen K.L."/>
        </authorList>
    </citation>
    <scope>NUCLEOTIDE SEQUENCE</scope>
    <source>
        <strain evidence="2">IBT 21917</strain>
    </source>
</reference>
<dbReference type="EMBL" id="JAPQKO010000006">
    <property type="protein sequence ID" value="KAJ5155416.1"/>
    <property type="molecule type" value="Genomic_DNA"/>
</dbReference>
<evidence type="ECO:0000313" key="2">
    <source>
        <dbReference type="EMBL" id="KAJ5155416.1"/>
    </source>
</evidence>
<feature type="transmembrane region" description="Helical" evidence="1">
    <location>
        <begin position="183"/>
        <end position="203"/>
    </location>
</feature>